<organism evidence="1 2">
    <name type="scientific">Trinickia dinghuensis</name>
    <dbReference type="NCBI Taxonomy" id="2291023"/>
    <lineage>
        <taxon>Bacteria</taxon>
        <taxon>Pseudomonadati</taxon>
        <taxon>Pseudomonadota</taxon>
        <taxon>Betaproteobacteria</taxon>
        <taxon>Burkholderiales</taxon>
        <taxon>Burkholderiaceae</taxon>
        <taxon>Trinickia</taxon>
    </lineage>
</organism>
<sequence length="211" mass="22490">MHLPAARPLLRALGLPCPVENVSTAEVQSLQSRGWAGFARLNPAPIRPAPAGLAFDTTTESDALQWTKARSISCKAIRHGYRYLRCRGFSAAALGLAGPPVSEMWLSFGPDDRLIGVDIYTRGMSAEQVSDVWDHSTAALNRLLGAPPIAFGNASPAALRAQAGETARVQYRYSNYLVTITASNMPKIGLAVRLQYLSPGAAVRDNAAAAT</sequence>
<accession>A0A3D8JUH0</accession>
<gene>
    <name evidence="1" type="ORF">DWV00_24840</name>
</gene>
<dbReference type="EMBL" id="QRGA01000015">
    <property type="protein sequence ID" value="RDU96385.1"/>
    <property type="molecule type" value="Genomic_DNA"/>
</dbReference>
<protein>
    <submittedName>
        <fullName evidence="1">Uncharacterized protein</fullName>
    </submittedName>
</protein>
<name>A0A3D8JUH0_9BURK</name>
<keyword evidence="2" id="KW-1185">Reference proteome</keyword>
<dbReference type="AlphaFoldDB" id="A0A3D8JUH0"/>
<evidence type="ECO:0000313" key="2">
    <source>
        <dbReference type="Proteomes" id="UP000256838"/>
    </source>
</evidence>
<evidence type="ECO:0000313" key="1">
    <source>
        <dbReference type="EMBL" id="RDU96385.1"/>
    </source>
</evidence>
<dbReference type="Proteomes" id="UP000256838">
    <property type="component" value="Unassembled WGS sequence"/>
</dbReference>
<comment type="caution">
    <text evidence="1">The sequence shown here is derived from an EMBL/GenBank/DDBJ whole genome shotgun (WGS) entry which is preliminary data.</text>
</comment>
<dbReference type="OrthoDB" id="8756373at2"/>
<reference evidence="1 2" key="1">
    <citation type="submission" date="2018-08" db="EMBL/GenBank/DDBJ databases">
        <title>Paraburkholderia sp. DHOM06 isolated from forest soil.</title>
        <authorList>
            <person name="Gao Z.-H."/>
            <person name="Qiu L.-H."/>
        </authorList>
    </citation>
    <scope>NUCLEOTIDE SEQUENCE [LARGE SCALE GENOMIC DNA]</scope>
    <source>
        <strain evidence="1 2">DHOM06</strain>
    </source>
</reference>
<proteinExistence type="predicted"/>